<evidence type="ECO:0000313" key="4">
    <source>
        <dbReference type="Proteomes" id="UP000610303"/>
    </source>
</evidence>
<reference evidence="3" key="2">
    <citation type="submission" date="2020-09" db="EMBL/GenBank/DDBJ databases">
        <authorList>
            <person name="Sun Q."/>
            <person name="Ohkuma M."/>
        </authorList>
    </citation>
    <scope>NUCLEOTIDE SEQUENCE</scope>
    <source>
        <strain evidence="3">JCM 3346</strain>
    </source>
</reference>
<reference evidence="3" key="1">
    <citation type="journal article" date="2014" name="Int. J. Syst. Evol. Microbiol.">
        <title>Complete genome sequence of Corynebacterium casei LMG S-19264T (=DSM 44701T), isolated from a smear-ripened cheese.</title>
        <authorList>
            <consortium name="US DOE Joint Genome Institute (JGI-PGF)"/>
            <person name="Walter F."/>
            <person name="Albersmeier A."/>
            <person name="Kalinowski J."/>
            <person name="Ruckert C."/>
        </authorList>
    </citation>
    <scope>NUCLEOTIDE SEQUENCE</scope>
    <source>
        <strain evidence="3">JCM 3346</strain>
    </source>
</reference>
<comment type="caution">
    <text evidence="3">The sequence shown here is derived from an EMBL/GenBank/DDBJ whole genome shotgun (WGS) entry which is preliminary data.</text>
</comment>
<gene>
    <name evidence="3" type="ORF">GCM10010196_33680</name>
</gene>
<keyword evidence="2" id="KW-1133">Transmembrane helix</keyword>
<dbReference type="EMBL" id="BMRJ01000006">
    <property type="protein sequence ID" value="GGR36989.1"/>
    <property type="molecule type" value="Genomic_DNA"/>
</dbReference>
<feature type="region of interest" description="Disordered" evidence="1">
    <location>
        <begin position="1"/>
        <end position="47"/>
    </location>
</feature>
<dbReference type="RefSeq" id="WP_189086578.1">
    <property type="nucleotide sequence ID" value="NZ_BMRJ01000006.1"/>
</dbReference>
<evidence type="ECO:0000256" key="2">
    <source>
        <dbReference type="SAM" id="Phobius"/>
    </source>
</evidence>
<protein>
    <submittedName>
        <fullName evidence="3">Uncharacterized protein</fullName>
    </submittedName>
</protein>
<sequence>MAPRDLEPRHPAEPGEPGPRGPRDWDEVPAELAFADDGSAPDGPSRWERRSRVIRFTVIVALVAMLAPIVLSTVSVAQSSAARSCAVIVSAYDRDAAGSHVALELFGPGGAGWICYADASGEPRPIANLGLLPGAPPRVLGPDEVPA</sequence>
<organism evidence="3 4">
    <name type="scientific">Agromyces mediolanus</name>
    <name type="common">Corynebacterium mediolanum</name>
    <dbReference type="NCBI Taxonomy" id="41986"/>
    <lineage>
        <taxon>Bacteria</taxon>
        <taxon>Bacillati</taxon>
        <taxon>Actinomycetota</taxon>
        <taxon>Actinomycetes</taxon>
        <taxon>Micrococcales</taxon>
        <taxon>Microbacteriaceae</taxon>
        <taxon>Agromyces</taxon>
    </lineage>
</organism>
<name>A0A918FI67_AGRME</name>
<keyword evidence="2" id="KW-0812">Transmembrane</keyword>
<keyword evidence="4" id="KW-1185">Reference proteome</keyword>
<evidence type="ECO:0000313" key="3">
    <source>
        <dbReference type="EMBL" id="GGR36989.1"/>
    </source>
</evidence>
<feature type="transmembrane region" description="Helical" evidence="2">
    <location>
        <begin position="53"/>
        <end position="77"/>
    </location>
</feature>
<proteinExistence type="predicted"/>
<dbReference type="Proteomes" id="UP000610303">
    <property type="component" value="Unassembled WGS sequence"/>
</dbReference>
<keyword evidence="2" id="KW-0472">Membrane</keyword>
<evidence type="ECO:0000256" key="1">
    <source>
        <dbReference type="SAM" id="MobiDB-lite"/>
    </source>
</evidence>
<feature type="compositionally biased region" description="Basic and acidic residues" evidence="1">
    <location>
        <begin position="1"/>
        <end position="13"/>
    </location>
</feature>
<dbReference type="AlphaFoldDB" id="A0A918FI67"/>
<accession>A0A918FI67</accession>